<name>A0ABD0LB74_9CAEN</name>
<evidence type="ECO:0000256" key="1">
    <source>
        <dbReference type="SAM" id="MobiDB-lite"/>
    </source>
</evidence>
<evidence type="ECO:0000313" key="2">
    <source>
        <dbReference type="EMBL" id="KAK7496495.1"/>
    </source>
</evidence>
<protein>
    <submittedName>
        <fullName evidence="2">Uncharacterized protein</fullName>
    </submittedName>
</protein>
<reference evidence="2 3" key="1">
    <citation type="journal article" date="2023" name="Sci. Data">
        <title>Genome assembly of the Korean intertidal mud-creeper Batillaria attramentaria.</title>
        <authorList>
            <person name="Patra A.K."/>
            <person name="Ho P.T."/>
            <person name="Jun S."/>
            <person name="Lee S.J."/>
            <person name="Kim Y."/>
            <person name="Won Y.J."/>
        </authorList>
    </citation>
    <scope>NUCLEOTIDE SEQUENCE [LARGE SCALE GENOMIC DNA]</scope>
    <source>
        <strain evidence="2">Wonlab-2016</strain>
    </source>
</reference>
<organism evidence="2 3">
    <name type="scientific">Batillaria attramentaria</name>
    <dbReference type="NCBI Taxonomy" id="370345"/>
    <lineage>
        <taxon>Eukaryota</taxon>
        <taxon>Metazoa</taxon>
        <taxon>Spiralia</taxon>
        <taxon>Lophotrochozoa</taxon>
        <taxon>Mollusca</taxon>
        <taxon>Gastropoda</taxon>
        <taxon>Caenogastropoda</taxon>
        <taxon>Sorbeoconcha</taxon>
        <taxon>Cerithioidea</taxon>
        <taxon>Batillariidae</taxon>
        <taxon>Batillaria</taxon>
    </lineage>
</organism>
<gene>
    <name evidence="2" type="ORF">BaRGS_00012147</name>
</gene>
<dbReference type="Proteomes" id="UP001519460">
    <property type="component" value="Unassembled WGS sequence"/>
</dbReference>
<evidence type="ECO:0000313" key="3">
    <source>
        <dbReference type="Proteomes" id="UP001519460"/>
    </source>
</evidence>
<sequence length="79" mass="8620">MVSCSAEGFSLTGRRWKKIGKGETDCVQMGRLASALYSLFWSQRDHSITFPSPIDDHRGTAATQSAVGTTSCAPGRQRR</sequence>
<keyword evidence="3" id="KW-1185">Reference proteome</keyword>
<accession>A0ABD0LB74</accession>
<dbReference type="EMBL" id="JACVVK020000066">
    <property type="protein sequence ID" value="KAK7496495.1"/>
    <property type="molecule type" value="Genomic_DNA"/>
</dbReference>
<proteinExistence type="predicted"/>
<feature type="region of interest" description="Disordered" evidence="1">
    <location>
        <begin position="51"/>
        <end position="79"/>
    </location>
</feature>
<feature type="compositionally biased region" description="Polar residues" evidence="1">
    <location>
        <begin position="61"/>
        <end position="72"/>
    </location>
</feature>
<comment type="caution">
    <text evidence="2">The sequence shown here is derived from an EMBL/GenBank/DDBJ whole genome shotgun (WGS) entry which is preliminary data.</text>
</comment>
<dbReference type="AlphaFoldDB" id="A0ABD0LB74"/>